<reference evidence="1 2" key="1">
    <citation type="submission" date="2024-02" db="EMBL/GenBank/DDBJ databases">
        <title>A draft genome for the cacao thread blight pathogen Marasmius crinis-equi.</title>
        <authorList>
            <person name="Cohen S.P."/>
            <person name="Baruah I.K."/>
            <person name="Amoako-Attah I."/>
            <person name="Bukari Y."/>
            <person name="Meinhardt L.W."/>
            <person name="Bailey B.A."/>
        </authorList>
    </citation>
    <scope>NUCLEOTIDE SEQUENCE [LARGE SCALE GENOMIC DNA]</scope>
    <source>
        <strain evidence="1 2">GH-76</strain>
    </source>
</reference>
<proteinExistence type="predicted"/>
<accession>A0ABR3FC55</accession>
<sequence length="72" mass="8300">MAAPSPFTTAEPEFRRLELKGILERDWLQEEYSLAGTALKEVIRQRAVFREETLVRLSSESAELSSRLTEME</sequence>
<comment type="caution">
    <text evidence="1">The sequence shown here is derived from an EMBL/GenBank/DDBJ whole genome shotgun (WGS) entry which is preliminary data.</text>
</comment>
<evidence type="ECO:0000313" key="2">
    <source>
        <dbReference type="Proteomes" id="UP001465976"/>
    </source>
</evidence>
<dbReference type="EMBL" id="JBAHYK010000568">
    <property type="protein sequence ID" value="KAL0572895.1"/>
    <property type="molecule type" value="Genomic_DNA"/>
</dbReference>
<evidence type="ECO:0000313" key="1">
    <source>
        <dbReference type="EMBL" id="KAL0572895.1"/>
    </source>
</evidence>
<gene>
    <name evidence="1" type="ORF">V5O48_009064</name>
</gene>
<dbReference type="Proteomes" id="UP001465976">
    <property type="component" value="Unassembled WGS sequence"/>
</dbReference>
<keyword evidence="2" id="KW-1185">Reference proteome</keyword>
<name>A0ABR3FC55_9AGAR</name>
<protein>
    <submittedName>
        <fullName evidence="1">Uncharacterized protein</fullName>
    </submittedName>
</protein>
<organism evidence="1 2">
    <name type="scientific">Marasmius crinis-equi</name>
    <dbReference type="NCBI Taxonomy" id="585013"/>
    <lineage>
        <taxon>Eukaryota</taxon>
        <taxon>Fungi</taxon>
        <taxon>Dikarya</taxon>
        <taxon>Basidiomycota</taxon>
        <taxon>Agaricomycotina</taxon>
        <taxon>Agaricomycetes</taxon>
        <taxon>Agaricomycetidae</taxon>
        <taxon>Agaricales</taxon>
        <taxon>Marasmiineae</taxon>
        <taxon>Marasmiaceae</taxon>
        <taxon>Marasmius</taxon>
    </lineage>
</organism>